<evidence type="ECO:0000256" key="18">
    <source>
        <dbReference type="ARBA" id="ARBA00032297"/>
    </source>
</evidence>
<evidence type="ECO:0000256" key="24">
    <source>
        <dbReference type="ARBA" id="ARBA00047878"/>
    </source>
</evidence>
<comment type="catalytic activity">
    <reaction evidence="27">
        <text>13,14-dihydro-15-oxo-PGF2alpha + NADP(+) = 15-oxoprostaglandin F2alpha + NADPH + H(+)</text>
        <dbReference type="Rhea" id="RHEA:50588"/>
        <dbReference type="ChEBI" id="CHEBI:15378"/>
        <dbReference type="ChEBI" id="CHEBI:57783"/>
        <dbReference type="ChEBI" id="CHEBI:58349"/>
        <dbReference type="ChEBI" id="CHEBI:133374"/>
        <dbReference type="ChEBI" id="CHEBI:133409"/>
    </reaction>
    <physiologicalReaction direction="right-to-left" evidence="27">
        <dbReference type="Rhea" id="RHEA:50590"/>
    </physiologicalReaction>
</comment>
<evidence type="ECO:0000259" key="35">
    <source>
        <dbReference type="SMART" id="SM00829"/>
    </source>
</evidence>
<evidence type="ECO:0000256" key="23">
    <source>
        <dbReference type="ARBA" id="ARBA00047871"/>
    </source>
</evidence>
<dbReference type="KEGG" id="aqu:100637134"/>
<evidence type="ECO:0000256" key="14">
    <source>
        <dbReference type="ARBA" id="ARBA00023098"/>
    </source>
</evidence>
<dbReference type="InterPro" id="IPR020843">
    <property type="entry name" value="ER"/>
</dbReference>
<comment type="subcellular location">
    <subcellularLocation>
        <location evidence="1">Cytoplasm</location>
    </subcellularLocation>
</comment>
<dbReference type="InterPro" id="IPR013149">
    <property type="entry name" value="ADH-like_C"/>
</dbReference>
<dbReference type="Pfam" id="PF16884">
    <property type="entry name" value="ADH_N_2"/>
    <property type="match status" value="1"/>
</dbReference>
<comment type="catalytic activity">
    <reaction evidence="32">
        <text>13,14-dihydro-15-oxo-prostaglandin E1 + NADP(+) = 15-oxoprostaglandin E1 + NADPH + H(+)</text>
        <dbReference type="Rhea" id="RHEA:50584"/>
        <dbReference type="ChEBI" id="CHEBI:15378"/>
        <dbReference type="ChEBI" id="CHEBI:57401"/>
        <dbReference type="ChEBI" id="CHEBI:57783"/>
        <dbReference type="ChEBI" id="CHEBI:58349"/>
        <dbReference type="ChEBI" id="CHEBI:133408"/>
    </reaction>
    <physiologicalReaction direction="right-to-left" evidence="32">
        <dbReference type="Rhea" id="RHEA:50586"/>
    </physiologicalReaction>
</comment>
<evidence type="ECO:0000256" key="22">
    <source>
        <dbReference type="ARBA" id="ARBA00047742"/>
    </source>
</evidence>
<dbReference type="PANTHER" id="PTHR43205:SF7">
    <property type="entry name" value="PROSTAGLANDIN REDUCTASE 1"/>
    <property type="match status" value="1"/>
</dbReference>
<evidence type="ECO:0000256" key="4">
    <source>
        <dbReference type="ARBA" id="ARBA00011981"/>
    </source>
</evidence>
<keyword evidence="37" id="KW-1185">Reference proteome</keyword>
<evidence type="ECO:0000256" key="12">
    <source>
        <dbReference type="ARBA" id="ARBA00022990"/>
    </source>
</evidence>
<comment type="catalytic activity">
    <reaction evidence="28">
        <text>4-hydroxynonanal + NADP(+) = (E)-4-hydroxynon-2-enal + NADPH + H(+)</text>
        <dbReference type="Rhea" id="RHEA:64736"/>
        <dbReference type="ChEBI" id="CHEBI:15378"/>
        <dbReference type="ChEBI" id="CHEBI:57783"/>
        <dbReference type="ChEBI" id="CHEBI:58349"/>
        <dbReference type="ChEBI" id="CHEBI:58968"/>
        <dbReference type="ChEBI" id="CHEBI:156112"/>
    </reaction>
    <physiologicalReaction direction="right-to-left" evidence="28">
        <dbReference type="Rhea" id="RHEA:64738"/>
    </physiologicalReaction>
</comment>
<dbReference type="AlphaFoldDB" id="A0AAN0IGK9"/>
<evidence type="ECO:0000256" key="29">
    <source>
        <dbReference type="ARBA" id="ARBA00048591"/>
    </source>
</evidence>
<evidence type="ECO:0000256" key="9">
    <source>
        <dbReference type="ARBA" id="ARBA00022553"/>
    </source>
</evidence>
<dbReference type="Gene3D" id="3.40.50.720">
    <property type="entry name" value="NAD(P)-binding Rossmann-like Domain"/>
    <property type="match status" value="1"/>
</dbReference>
<evidence type="ECO:0000256" key="31">
    <source>
        <dbReference type="ARBA" id="ARBA00049068"/>
    </source>
</evidence>
<dbReference type="InterPro" id="IPR045010">
    <property type="entry name" value="MDR_fam"/>
</dbReference>
<dbReference type="FunFam" id="3.40.50.720:FF:000121">
    <property type="entry name" value="Prostaglandin reductase 2"/>
    <property type="match status" value="1"/>
</dbReference>
<dbReference type="GO" id="GO:0005737">
    <property type="term" value="C:cytoplasm"/>
    <property type="evidence" value="ECO:0007669"/>
    <property type="project" value="UniProtKB-SubCell"/>
</dbReference>
<dbReference type="Proteomes" id="UP000007879">
    <property type="component" value="Unassembled WGS sequence"/>
</dbReference>
<evidence type="ECO:0000313" key="37">
    <source>
        <dbReference type="Proteomes" id="UP000007879"/>
    </source>
</evidence>
<evidence type="ECO:0000256" key="26">
    <source>
        <dbReference type="ARBA" id="ARBA00048066"/>
    </source>
</evidence>
<dbReference type="InterPro" id="IPR036291">
    <property type="entry name" value="NAD(P)-bd_dom_sf"/>
</dbReference>
<evidence type="ECO:0000256" key="33">
    <source>
        <dbReference type="ARBA" id="ARBA00049179"/>
    </source>
</evidence>
<protein>
    <recommendedName>
        <fullName evidence="6">Prostaglandin reductase 1</fullName>
        <ecNumber evidence="4">1.3.1.48</ecNumber>
        <ecNumber evidence="5">1.3.1.74</ecNumber>
    </recommendedName>
    <alternativeName>
        <fullName evidence="19">15-oxoprostaglandin 13-reductase</fullName>
    </alternativeName>
    <alternativeName>
        <fullName evidence="17">Dithiolethione-inducible gene 1 protein</fullName>
    </alternativeName>
    <alternativeName>
        <fullName evidence="16">Leukotriene B4 12-hydroxydehydrogenase</fullName>
    </alternativeName>
    <alternativeName>
        <fullName evidence="18">NAD(P)H-dependent alkenal/one oxidoreductase</fullName>
    </alternativeName>
</protein>
<comment type="catalytic activity">
    <reaction evidence="29">
        <text>20-hydroxy-leukotriene B4 + NADP(+) = 12-oxo-20-hydroxy-leukotriene B4 + NADPH + H(+)</text>
        <dbReference type="Rhea" id="RHEA:51208"/>
        <dbReference type="ChEBI" id="CHEBI:15378"/>
        <dbReference type="ChEBI" id="CHEBI:57460"/>
        <dbReference type="ChEBI" id="CHEBI:57783"/>
        <dbReference type="ChEBI" id="CHEBI:58349"/>
        <dbReference type="ChEBI" id="CHEBI:133346"/>
    </reaction>
    <physiologicalReaction direction="left-to-right" evidence="29">
        <dbReference type="Rhea" id="RHEA:51209"/>
    </physiologicalReaction>
</comment>
<dbReference type="RefSeq" id="XP_003388642.1">
    <property type="nucleotide sequence ID" value="XM_003388594.3"/>
</dbReference>
<proteinExistence type="inferred from homology"/>
<evidence type="ECO:0000256" key="15">
    <source>
        <dbReference type="ARBA" id="ARBA00023278"/>
    </source>
</evidence>
<keyword evidence="7" id="KW-0963">Cytoplasm</keyword>
<dbReference type="PANTHER" id="PTHR43205">
    <property type="entry name" value="PROSTAGLANDIN REDUCTASE"/>
    <property type="match status" value="1"/>
</dbReference>
<dbReference type="SMART" id="SM00829">
    <property type="entry name" value="PKS_ER"/>
    <property type="match status" value="1"/>
</dbReference>
<comment type="catalytic activity">
    <reaction evidence="24">
        <text>13,14-dihydro-15-oxo-prostaglandin F1alpha + NADP(+) = 15-oxoprostaglandin F1alpha + NADPH + H(+)</text>
        <dbReference type="Rhea" id="RHEA:50592"/>
        <dbReference type="ChEBI" id="CHEBI:15378"/>
        <dbReference type="ChEBI" id="CHEBI:57783"/>
        <dbReference type="ChEBI" id="CHEBI:58349"/>
        <dbReference type="ChEBI" id="CHEBI:79072"/>
        <dbReference type="ChEBI" id="CHEBI:133411"/>
    </reaction>
    <physiologicalReaction direction="right-to-left" evidence="24">
        <dbReference type="Rhea" id="RHEA:50594"/>
    </physiologicalReaction>
</comment>
<keyword evidence="12" id="KW-0007">Acetylation</keyword>
<keyword evidence="13" id="KW-0560">Oxidoreductase</keyword>
<evidence type="ECO:0000256" key="3">
    <source>
        <dbReference type="ARBA" id="ARBA00011852"/>
    </source>
</evidence>
<organism evidence="36 37">
    <name type="scientific">Amphimedon queenslandica</name>
    <name type="common">Sponge</name>
    <dbReference type="NCBI Taxonomy" id="400682"/>
    <lineage>
        <taxon>Eukaryota</taxon>
        <taxon>Metazoa</taxon>
        <taxon>Porifera</taxon>
        <taxon>Demospongiae</taxon>
        <taxon>Heteroscleromorpha</taxon>
        <taxon>Haplosclerida</taxon>
        <taxon>Niphatidae</taxon>
        <taxon>Amphimedon</taxon>
    </lineage>
</organism>
<keyword evidence="9" id="KW-0597">Phosphoprotein</keyword>
<keyword evidence="15" id="KW-0379">Hydroxylation</keyword>
<dbReference type="InterPro" id="IPR041694">
    <property type="entry name" value="ADH_N_2"/>
</dbReference>
<dbReference type="EC" id="1.3.1.48" evidence="4"/>
<evidence type="ECO:0000256" key="7">
    <source>
        <dbReference type="ARBA" id="ARBA00022490"/>
    </source>
</evidence>
<evidence type="ECO:0000256" key="2">
    <source>
        <dbReference type="ARBA" id="ARBA00010460"/>
    </source>
</evidence>
<comment type="catalytic activity">
    <reaction evidence="21">
        <text>decanal + NADP(+) = (2E)-decenal + NADPH + H(+)</text>
        <dbReference type="Rhea" id="RHEA:50612"/>
        <dbReference type="ChEBI" id="CHEBI:15378"/>
        <dbReference type="ChEBI" id="CHEBI:31457"/>
        <dbReference type="ChEBI" id="CHEBI:57783"/>
        <dbReference type="ChEBI" id="CHEBI:58349"/>
        <dbReference type="ChEBI" id="CHEBI:133455"/>
    </reaction>
    <physiologicalReaction direction="right-to-left" evidence="21">
        <dbReference type="Rhea" id="RHEA:50614"/>
    </physiologicalReaction>
</comment>
<evidence type="ECO:0000256" key="27">
    <source>
        <dbReference type="ARBA" id="ARBA00048290"/>
    </source>
</evidence>
<dbReference type="GO" id="GO:0032440">
    <property type="term" value="F:2-alkenal reductase [NAD(P)H] activity"/>
    <property type="evidence" value="ECO:0007669"/>
    <property type="project" value="UniProtKB-EC"/>
</dbReference>
<keyword evidence="8" id="KW-0644">Prostaglandin metabolism</keyword>
<name>A0AAN0IGK9_AMPQE</name>
<evidence type="ECO:0000256" key="5">
    <source>
        <dbReference type="ARBA" id="ARBA00012410"/>
    </source>
</evidence>
<comment type="catalytic activity">
    <reaction evidence="25">
        <text>dodecanal + NADP(+) = (2E)-dodecenal + NADPH + H(+)</text>
        <dbReference type="Rhea" id="RHEA:50784"/>
        <dbReference type="ChEBI" id="CHEBI:15378"/>
        <dbReference type="ChEBI" id="CHEBI:27836"/>
        <dbReference type="ChEBI" id="CHEBI:57783"/>
        <dbReference type="ChEBI" id="CHEBI:58349"/>
        <dbReference type="ChEBI" id="CHEBI:133741"/>
    </reaction>
    <physiologicalReaction direction="right-to-left" evidence="25">
        <dbReference type="Rhea" id="RHEA:50786"/>
    </physiologicalReaction>
</comment>
<keyword evidence="10" id="KW-0276">Fatty acid metabolism</keyword>
<evidence type="ECO:0000256" key="25">
    <source>
        <dbReference type="ARBA" id="ARBA00047903"/>
    </source>
</evidence>
<dbReference type="InterPro" id="IPR011032">
    <property type="entry name" value="GroES-like_sf"/>
</dbReference>
<evidence type="ECO:0000256" key="10">
    <source>
        <dbReference type="ARBA" id="ARBA00022832"/>
    </source>
</evidence>
<evidence type="ECO:0000256" key="13">
    <source>
        <dbReference type="ARBA" id="ARBA00023002"/>
    </source>
</evidence>
<dbReference type="Gene3D" id="3.90.180.10">
    <property type="entry name" value="Medium-chain alcohol dehydrogenases, catalytic domain"/>
    <property type="match status" value="1"/>
</dbReference>
<dbReference type="PROSITE" id="PS51257">
    <property type="entry name" value="PROKAR_LIPOPROTEIN"/>
    <property type="match status" value="1"/>
</dbReference>
<dbReference type="Pfam" id="PF00107">
    <property type="entry name" value="ADH_zinc_N"/>
    <property type="match status" value="1"/>
</dbReference>
<comment type="catalytic activity">
    <reaction evidence="33">
        <text>an n-alkanal + NADP(+) = an alk-2-enal + NADPH + H(+)</text>
        <dbReference type="Rhea" id="RHEA:13737"/>
        <dbReference type="ChEBI" id="CHEBI:12834"/>
        <dbReference type="ChEBI" id="CHEBI:13757"/>
        <dbReference type="ChEBI" id="CHEBI:15378"/>
        <dbReference type="ChEBI" id="CHEBI:57783"/>
        <dbReference type="ChEBI" id="CHEBI:58349"/>
        <dbReference type="EC" id="1.3.1.74"/>
    </reaction>
    <physiologicalReaction direction="right-to-left" evidence="33">
        <dbReference type="Rhea" id="RHEA:13739"/>
    </physiologicalReaction>
</comment>
<comment type="catalytic activity">
    <reaction evidence="23">
        <text>leukotriene B4 + NADP(+) = 12-oxo-leukotriene B4 + NADPH + H(+)</text>
        <dbReference type="Rhea" id="RHEA:50608"/>
        <dbReference type="ChEBI" id="CHEBI:15378"/>
        <dbReference type="ChEBI" id="CHEBI:57461"/>
        <dbReference type="ChEBI" id="CHEBI:57783"/>
        <dbReference type="ChEBI" id="CHEBI:58349"/>
        <dbReference type="ChEBI" id="CHEBI:133309"/>
    </reaction>
    <physiologicalReaction direction="left-to-right" evidence="23">
        <dbReference type="Rhea" id="RHEA:50609"/>
    </physiologicalReaction>
</comment>
<dbReference type="EC" id="1.3.1.74" evidence="5"/>
<dbReference type="CDD" id="cd08294">
    <property type="entry name" value="leukotriene_B4_DH_like"/>
    <property type="match status" value="1"/>
</dbReference>
<comment type="catalytic activity">
    <reaction evidence="22">
        <text>pentan-2-one + NADP(+) = (E)-pent-3-en-2-one + NADPH + H(+)</text>
        <dbReference type="Rhea" id="RHEA:50788"/>
        <dbReference type="ChEBI" id="CHEBI:15378"/>
        <dbReference type="ChEBI" id="CHEBI:16472"/>
        <dbReference type="ChEBI" id="CHEBI:57783"/>
        <dbReference type="ChEBI" id="CHEBI:58349"/>
        <dbReference type="ChEBI" id="CHEBI:145276"/>
    </reaction>
    <physiologicalReaction direction="right-to-left" evidence="22">
        <dbReference type="Rhea" id="RHEA:50790"/>
    </physiologicalReaction>
</comment>
<dbReference type="EnsemblMetazoa" id="XM_003388594.3">
    <property type="protein sequence ID" value="XP_003388642.1"/>
    <property type="gene ID" value="LOC100637134"/>
</dbReference>
<evidence type="ECO:0000256" key="19">
    <source>
        <dbReference type="ARBA" id="ARBA00033119"/>
    </source>
</evidence>
<evidence type="ECO:0000256" key="32">
    <source>
        <dbReference type="ARBA" id="ARBA00049070"/>
    </source>
</evidence>
<comment type="subunit">
    <text evidence="3">Monomer or homodimer.</text>
</comment>
<keyword evidence="14" id="KW-0443">Lipid metabolism</keyword>
<comment type="catalytic activity">
    <reaction evidence="34">
        <text>hexanal + NADP(+) = (E)-hex-2-enal + NADPH + H(+)</text>
        <dbReference type="Rhea" id="RHEA:50776"/>
        <dbReference type="ChEBI" id="CHEBI:15378"/>
        <dbReference type="ChEBI" id="CHEBI:28913"/>
        <dbReference type="ChEBI" id="CHEBI:57783"/>
        <dbReference type="ChEBI" id="CHEBI:58349"/>
        <dbReference type="ChEBI" id="CHEBI:88528"/>
    </reaction>
    <physiologicalReaction direction="right-to-left" evidence="34">
        <dbReference type="Rhea" id="RHEA:50778"/>
    </physiologicalReaction>
</comment>
<reference evidence="36" key="2">
    <citation type="submission" date="2024-06" db="UniProtKB">
        <authorList>
            <consortium name="EnsemblMetazoa"/>
        </authorList>
    </citation>
    <scope>IDENTIFICATION</scope>
</reference>
<dbReference type="InterPro" id="IPR014190">
    <property type="entry name" value="PTGR1"/>
</dbReference>
<reference evidence="37" key="1">
    <citation type="journal article" date="2010" name="Nature">
        <title>The Amphimedon queenslandica genome and the evolution of animal complexity.</title>
        <authorList>
            <person name="Srivastava M."/>
            <person name="Simakov O."/>
            <person name="Chapman J."/>
            <person name="Fahey B."/>
            <person name="Gauthier M.E."/>
            <person name="Mitros T."/>
            <person name="Richards G.S."/>
            <person name="Conaco C."/>
            <person name="Dacre M."/>
            <person name="Hellsten U."/>
            <person name="Larroux C."/>
            <person name="Putnam N.H."/>
            <person name="Stanke M."/>
            <person name="Adamska M."/>
            <person name="Darling A."/>
            <person name="Degnan S.M."/>
            <person name="Oakley T.H."/>
            <person name="Plachetzki D.C."/>
            <person name="Zhai Y."/>
            <person name="Adamski M."/>
            <person name="Calcino A."/>
            <person name="Cummins S.F."/>
            <person name="Goodstein D.M."/>
            <person name="Harris C."/>
            <person name="Jackson D.J."/>
            <person name="Leys S.P."/>
            <person name="Shu S."/>
            <person name="Woodcroft B.J."/>
            <person name="Vervoort M."/>
            <person name="Kosik K.S."/>
            <person name="Manning G."/>
            <person name="Degnan B.M."/>
            <person name="Rokhsar D.S."/>
        </authorList>
    </citation>
    <scope>NUCLEOTIDE SEQUENCE [LARGE SCALE GENOMIC DNA]</scope>
</reference>
<evidence type="ECO:0000256" key="28">
    <source>
        <dbReference type="ARBA" id="ARBA00048387"/>
    </source>
</evidence>
<comment type="catalytic activity">
    <reaction evidence="30">
        <text>6-trans-leukotriene B4 + NADP(+) = 12-oxo-(5S)-hydroxy-(6E,8E,10E,14Z)-eicosatetraenoate + NADPH + H(+)</text>
        <dbReference type="Rhea" id="RHEA:51204"/>
        <dbReference type="ChEBI" id="CHEBI:15378"/>
        <dbReference type="ChEBI" id="CHEBI:57783"/>
        <dbReference type="ChEBI" id="CHEBI:58349"/>
        <dbReference type="ChEBI" id="CHEBI:90723"/>
        <dbReference type="ChEBI" id="CHEBI:133974"/>
    </reaction>
    <physiologicalReaction direction="left-to-right" evidence="30">
        <dbReference type="Rhea" id="RHEA:51205"/>
    </physiologicalReaction>
</comment>
<comment type="similarity">
    <text evidence="2">Belongs to the NADP-dependent oxidoreductase L4BD family.</text>
</comment>
<evidence type="ECO:0000256" key="30">
    <source>
        <dbReference type="ARBA" id="ARBA00048953"/>
    </source>
</evidence>
<comment type="catalytic activity">
    <reaction evidence="26">
        <text>nonan-2-one + NADP(+) = (3E)-nonen-2-one + NADPH + H(+)</text>
        <dbReference type="Rhea" id="RHEA:50616"/>
        <dbReference type="ChEBI" id="CHEBI:15378"/>
        <dbReference type="ChEBI" id="CHEBI:57783"/>
        <dbReference type="ChEBI" id="CHEBI:58349"/>
        <dbReference type="ChEBI" id="CHEBI:77927"/>
        <dbReference type="ChEBI" id="CHEBI:133457"/>
    </reaction>
    <physiologicalReaction direction="right-to-left" evidence="26">
        <dbReference type="Rhea" id="RHEA:50618"/>
    </physiologicalReaction>
</comment>
<evidence type="ECO:0000256" key="8">
    <source>
        <dbReference type="ARBA" id="ARBA00022501"/>
    </source>
</evidence>
<evidence type="ECO:0000256" key="6">
    <source>
        <dbReference type="ARBA" id="ARBA00020651"/>
    </source>
</evidence>
<sequence length="359" mass="39258">MRLIYTQHISFFSSVSCGKLETTKLATVMSGIKARKWLNKKPFQGLPKRDDFEIVEEELPAMKDGEFIAEAQFLTVDPYLRITALGIVVPGKLMPGSQVAKVIQSKSKDYSVGDVVLGEFGWSSHSISDGSKVFKLDSSSPIPHSTALGVLGMPGATAYFGLRDICQPTKEGQTFLVNAAAGAVGSIIGQLAKLKGMKVIGFAGSDEKIEYLKSLGFDVAYNYKTIPSLEAAIKESCPNGVDVFFDNVGGKFLETVIPQMSPTGRVAICGSISQYNNESETKSDFNILGYIQMKQLKVQAFLGWNFMDEWPVAFKEMGQMIQDGKLKYRETVFEGFDSMCDAFVSLFSSNNIGKVVVKV</sequence>
<evidence type="ECO:0000256" key="21">
    <source>
        <dbReference type="ARBA" id="ARBA00047617"/>
    </source>
</evidence>
<keyword evidence="11" id="KW-0521">NADP</keyword>
<evidence type="ECO:0000256" key="16">
    <source>
        <dbReference type="ARBA" id="ARBA00031851"/>
    </source>
</evidence>
<accession>A0AAN0IGK9</accession>
<evidence type="ECO:0000256" key="17">
    <source>
        <dbReference type="ARBA" id="ARBA00032255"/>
    </source>
</evidence>
<dbReference type="SUPFAM" id="SSF51735">
    <property type="entry name" value="NAD(P)-binding Rossmann-fold domains"/>
    <property type="match status" value="1"/>
</dbReference>
<evidence type="ECO:0000256" key="11">
    <source>
        <dbReference type="ARBA" id="ARBA00022857"/>
    </source>
</evidence>
<evidence type="ECO:0000256" key="20">
    <source>
        <dbReference type="ARBA" id="ARBA00047461"/>
    </source>
</evidence>
<dbReference type="GO" id="GO:0006631">
    <property type="term" value="P:fatty acid metabolic process"/>
    <property type="evidence" value="ECO:0007669"/>
    <property type="project" value="UniProtKB-KW"/>
</dbReference>
<evidence type="ECO:0000313" key="36">
    <source>
        <dbReference type="EnsemblMetazoa" id="XP_003388642.1"/>
    </source>
</evidence>
<evidence type="ECO:0000256" key="34">
    <source>
        <dbReference type="ARBA" id="ARBA00049368"/>
    </source>
</evidence>
<evidence type="ECO:0000256" key="1">
    <source>
        <dbReference type="ARBA" id="ARBA00004496"/>
    </source>
</evidence>
<comment type="catalytic activity">
    <reaction evidence="20">
        <text>octanal + NADP(+) = (2E)-octenal + NADPH + H(+)</text>
        <dbReference type="Rhea" id="RHEA:50780"/>
        <dbReference type="ChEBI" id="CHEBI:15378"/>
        <dbReference type="ChEBI" id="CHEBI:17935"/>
        <dbReference type="ChEBI" id="CHEBI:57783"/>
        <dbReference type="ChEBI" id="CHEBI:58349"/>
        <dbReference type="ChEBI" id="CHEBI:61748"/>
    </reaction>
    <physiologicalReaction direction="right-to-left" evidence="20">
        <dbReference type="Rhea" id="RHEA:50782"/>
    </physiologicalReaction>
</comment>
<feature type="domain" description="Enoyl reductase (ER)" evidence="35">
    <location>
        <begin position="48"/>
        <end position="357"/>
    </location>
</feature>
<dbReference type="GeneID" id="100637134"/>
<dbReference type="SUPFAM" id="SSF50129">
    <property type="entry name" value="GroES-like"/>
    <property type="match status" value="2"/>
</dbReference>
<comment type="catalytic activity">
    <reaction evidence="31">
        <text>(5S,12S)-dihydroxy-(6E,10E,12E,14Z)-eicosatetraenoate + NADP(+) = 12-oxo-(5S)-hydroxy-(6E,8E,10E,14Z)-eicosatetraenoate + NADPH + H(+)</text>
        <dbReference type="Rhea" id="RHEA:51212"/>
        <dbReference type="ChEBI" id="CHEBI:15378"/>
        <dbReference type="ChEBI" id="CHEBI:57783"/>
        <dbReference type="ChEBI" id="CHEBI:58349"/>
        <dbReference type="ChEBI" id="CHEBI:133974"/>
        <dbReference type="ChEBI" id="CHEBI:133975"/>
    </reaction>
    <physiologicalReaction direction="left-to-right" evidence="31">
        <dbReference type="Rhea" id="RHEA:51213"/>
    </physiologicalReaction>
</comment>